<accession>F6D2P1</accession>
<sequence>MSQTLYLLYIISFVVGSIAGLVLSYKKYSAPFVAQNVDIVALVLAIVGWVLALNSQLITAVPSYISITVGIFLIALVLGMRPGYGRYETFTGFVVAGLIWILRTVIL</sequence>
<reference evidence="2 3" key="1">
    <citation type="journal article" date="2014" name="Int. J. Syst. Evol. Microbiol.">
        <title>Methanobacterium paludis sp. nov. and a novel strain of Methanobacterium lacus isolated from northern peatlands.</title>
        <authorList>
            <person name="Cadillo-Quiroz H."/>
            <person name="Brauer S.L."/>
            <person name="Goodson N."/>
            <person name="Yavitt J.B."/>
            <person name="Zinder S.H."/>
        </authorList>
    </citation>
    <scope>NUCLEOTIDE SEQUENCE [LARGE SCALE GENOMIC DNA]</scope>
    <source>
        <strain evidence="3">DSM 25820 / JCM 18151 / SWAN1</strain>
    </source>
</reference>
<dbReference type="HOGENOM" id="CLU_2366257_0_0_2"/>
<keyword evidence="3" id="KW-1185">Reference proteome</keyword>
<feature type="transmembrane region" description="Helical" evidence="1">
    <location>
        <begin position="57"/>
        <end position="78"/>
    </location>
</feature>
<dbReference type="InterPro" id="IPR019211">
    <property type="entry name" value="EhaL"/>
</dbReference>
<evidence type="ECO:0000313" key="3">
    <source>
        <dbReference type="Proteomes" id="UP000009231"/>
    </source>
</evidence>
<dbReference type="RefSeq" id="WP_013825477.1">
    <property type="nucleotide sequence ID" value="NC_015574.1"/>
</dbReference>
<feature type="transmembrane region" description="Helical" evidence="1">
    <location>
        <begin position="6"/>
        <end position="25"/>
    </location>
</feature>
<gene>
    <name evidence="2" type="ordered locus">MSWAN_0951</name>
</gene>
<protein>
    <recommendedName>
        <fullName evidence="4">DUF2104 domain-containing protein</fullName>
    </recommendedName>
</protein>
<dbReference type="OrthoDB" id="64436at2157"/>
<dbReference type="eggNOG" id="arCOG04834">
    <property type="taxonomic scope" value="Archaea"/>
</dbReference>
<proteinExistence type="predicted"/>
<evidence type="ECO:0008006" key="4">
    <source>
        <dbReference type="Google" id="ProtNLM"/>
    </source>
</evidence>
<dbReference type="STRING" id="868131.MSWAN_0951"/>
<dbReference type="Proteomes" id="UP000009231">
    <property type="component" value="Chromosome"/>
</dbReference>
<feature type="transmembrane region" description="Helical" evidence="1">
    <location>
        <begin position="90"/>
        <end position="106"/>
    </location>
</feature>
<dbReference type="EMBL" id="CP002772">
    <property type="protein sequence ID" value="AEG17975.1"/>
    <property type="molecule type" value="Genomic_DNA"/>
</dbReference>
<name>F6D2P1_METPW</name>
<dbReference type="Pfam" id="PF09877">
    <property type="entry name" value="EhaL"/>
    <property type="match status" value="1"/>
</dbReference>
<evidence type="ECO:0000256" key="1">
    <source>
        <dbReference type="SAM" id="Phobius"/>
    </source>
</evidence>
<dbReference type="GeneID" id="10668453"/>
<organism evidence="2 3">
    <name type="scientific">Methanobacterium paludis (strain DSM 25820 / JCM 18151 / SWAN1)</name>
    <dbReference type="NCBI Taxonomy" id="868131"/>
    <lineage>
        <taxon>Archaea</taxon>
        <taxon>Methanobacteriati</taxon>
        <taxon>Methanobacteriota</taxon>
        <taxon>Methanomada group</taxon>
        <taxon>Methanobacteria</taxon>
        <taxon>Methanobacteriales</taxon>
        <taxon>Methanobacteriaceae</taxon>
        <taxon>Methanobacterium</taxon>
    </lineage>
</organism>
<dbReference type="AlphaFoldDB" id="F6D2P1"/>
<dbReference type="KEGG" id="mew:MSWAN_0951"/>
<feature type="transmembrane region" description="Helical" evidence="1">
    <location>
        <begin position="32"/>
        <end position="51"/>
    </location>
</feature>
<keyword evidence="1" id="KW-0812">Transmembrane</keyword>
<keyword evidence="1" id="KW-1133">Transmembrane helix</keyword>
<keyword evidence="1" id="KW-0472">Membrane</keyword>
<evidence type="ECO:0000313" key="2">
    <source>
        <dbReference type="EMBL" id="AEG17975.1"/>
    </source>
</evidence>